<evidence type="ECO:0000256" key="4">
    <source>
        <dbReference type="PROSITE-ProRule" id="PRU01161"/>
    </source>
</evidence>
<dbReference type="eggNOG" id="KOG4231">
    <property type="taxonomic scope" value="Eukaryota"/>
</dbReference>
<comment type="caution">
    <text evidence="6">The sequence shown here is derived from an EMBL/GenBank/DDBJ whole genome shotgun (WGS) entry which is preliminary data.</text>
</comment>
<feature type="domain" description="PNPLA" evidence="5">
    <location>
        <begin position="20"/>
        <end position="221"/>
    </location>
</feature>
<keyword evidence="1 4" id="KW-0378">Hydrolase</keyword>
<dbReference type="GO" id="GO:0019369">
    <property type="term" value="P:arachidonate metabolic process"/>
    <property type="evidence" value="ECO:0007669"/>
    <property type="project" value="TreeGrafter"/>
</dbReference>
<feature type="short sequence motif" description="GXGXXG" evidence="4">
    <location>
        <begin position="24"/>
        <end position="29"/>
    </location>
</feature>
<proteinExistence type="predicted"/>
<feature type="short sequence motif" description="GXSXG" evidence="4">
    <location>
        <begin position="66"/>
        <end position="70"/>
    </location>
</feature>
<dbReference type="Pfam" id="PF01734">
    <property type="entry name" value="Patatin"/>
    <property type="match status" value="1"/>
</dbReference>
<dbReference type="GO" id="GO:0047499">
    <property type="term" value="F:calcium-independent phospholipase A2 activity"/>
    <property type="evidence" value="ECO:0007669"/>
    <property type="project" value="TreeGrafter"/>
</dbReference>
<name>W9XEH4_9EURO</name>
<evidence type="ECO:0000313" key="6">
    <source>
        <dbReference type="EMBL" id="EXJ75745.1"/>
    </source>
</evidence>
<organism evidence="6 7">
    <name type="scientific">Cladophialophora psammophila CBS 110553</name>
    <dbReference type="NCBI Taxonomy" id="1182543"/>
    <lineage>
        <taxon>Eukaryota</taxon>
        <taxon>Fungi</taxon>
        <taxon>Dikarya</taxon>
        <taxon>Ascomycota</taxon>
        <taxon>Pezizomycotina</taxon>
        <taxon>Eurotiomycetes</taxon>
        <taxon>Chaetothyriomycetidae</taxon>
        <taxon>Chaetothyriales</taxon>
        <taxon>Herpotrichiellaceae</taxon>
        <taxon>Cladophialophora</taxon>
    </lineage>
</organism>
<keyword evidence="2 4" id="KW-0442">Lipid degradation</keyword>
<dbReference type="OrthoDB" id="4161490at2759"/>
<evidence type="ECO:0000313" key="7">
    <source>
        <dbReference type="Proteomes" id="UP000019471"/>
    </source>
</evidence>
<evidence type="ECO:0000259" key="5">
    <source>
        <dbReference type="PROSITE" id="PS51635"/>
    </source>
</evidence>
<evidence type="ECO:0000256" key="3">
    <source>
        <dbReference type="ARBA" id="ARBA00023098"/>
    </source>
</evidence>
<evidence type="ECO:0000256" key="2">
    <source>
        <dbReference type="ARBA" id="ARBA00022963"/>
    </source>
</evidence>
<dbReference type="GO" id="GO:0046486">
    <property type="term" value="P:glycerolipid metabolic process"/>
    <property type="evidence" value="ECO:0007669"/>
    <property type="project" value="UniProtKB-ARBA"/>
</dbReference>
<dbReference type="EMBL" id="AMGX01000001">
    <property type="protein sequence ID" value="EXJ75745.1"/>
    <property type="molecule type" value="Genomic_DNA"/>
</dbReference>
<dbReference type="PROSITE" id="PS51635">
    <property type="entry name" value="PNPLA"/>
    <property type="match status" value="1"/>
</dbReference>
<dbReference type="GO" id="GO:0016042">
    <property type="term" value="P:lipid catabolic process"/>
    <property type="evidence" value="ECO:0007669"/>
    <property type="project" value="UniProtKB-UniRule"/>
</dbReference>
<dbReference type="GO" id="GO:0016020">
    <property type="term" value="C:membrane"/>
    <property type="evidence" value="ECO:0007669"/>
    <property type="project" value="TreeGrafter"/>
</dbReference>
<dbReference type="InterPro" id="IPR016035">
    <property type="entry name" value="Acyl_Trfase/lysoPLipase"/>
</dbReference>
<reference evidence="6 7" key="1">
    <citation type="submission" date="2013-03" db="EMBL/GenBank/DDBJ databases">
        <title>The Genome Sequence of Cladophialophora psammophila CBS 110553.</title>
        <authorList>
            <consortium name="The Broad Institute Genomics Platform"/>
            <person name="Cuomo C."/>
            <person name="de Hoog S."/>
            <person name="Gorbushina A."/>
            <person name="Walker B."/>
            <person name="Young S.K."/>
            <person name="Zeng Q."/>
            <person name="Gargeya S."/>
            <person name="Fitzgerald M."/>
            <person name="Haas B."/>
            <person name="Abouelleil A."/>
            <person name="Allen A.W."/>
            <person name="Alvarado L."/>
            <person name="Arachchi H.M."/>
            <person name="Berlin A.M."/>
            <person name="Chapman S.B."/>
            <person name="Gainer-Dewar J."/>
            <person name="Goldberg J."/>
            <person name="Griggs A."/>
            <person name="Gujja S."/>
            <person name="Hansen M."/>
            <person name="Howarth C."/>
            <person name="Imamovic A."/>
            <person name="Ireland A."/>
            <person name="Larimer J."/>
            <person name="McCowan C."/>
            <person name="Murphy C."/>
            <person name="Pearson M."/>
            <person name="Poon T.W."/>
            <person name="Priest M."/>
            <person name="Roberts A."/>
            <person name="Saif S."/>
            <person name="Shea T."/>
            <person name="Sisk P."/>
            <person name="Sykes S."/>
            <person name="Wortman J."/>
            <person name="Nusbaum C."/>
            <person name="Birren B."/>
        </authorList>
    </citation>
    <scope>NUCLEOTIDE SEQUENCE [LARGE SCALE GENOMIC DNA]</scope>
    <source>
        <strain evidence="6 7">CBS 110553</strain>
    </source>
</reference>
<keyword evidence="3 4" id="KW-0443">Lipid metabolism</keyword>
<dbReference type="STRING" id="1182543.W9XEH4"/>
<dbReference type="HOGENOM" id="CLU_000288_144_2_1"/>
<dbReference type="AlphaFoldDB" id="W9XEH4"/>
<keyword evidence="7" id="KW-1185">Reference proteome</keyword>
<evidence type="ECO:0000256" key="1">
    <source>
        <dbReference type="ARBA" id="ARBA00022801"/>
    </source>
</evidence>
<dbReference type="PANTHER" id="PTHR24185">
    <property type="entry name" value="CALCIUM-INDEPENDENT PHOSPHOLIPASE A2-GAMMA"/>
    <property type="match status" value="1"/>
</dbReference>
<dbReference type="GeneID" id="19184989"/>
<dbReference type="Proteomes" id="UP000019471">
    <property type="component" value="Unassembled WGS sequence"/>
</dbReference>
<dbReference type="PANTHER" id="PTHR24185:SF1">
    <property type="entry name" value="CALCIUM-INDEPENDENT PHOSPHOLIPASE A2-GAMMA"/>
    <property type="match status" value="1"/>
</dbReference>
<gene>
    <name evidence="6" type="ORF">A1O5_00252</name>
</gene>
<dbReference type="Gene3D" id="3.40.1090.10">
    <property type="entry name" value="Cytosolic phospholipase A2 catalytic domain"/>
    <property type="match status" value="1"/>
</dbReference>
<dbReference type="InterPro" id="IPR002641">
    <property type="entry name" value="PNPLA_dom"/>
</dbReference>
<feature type="short sequence motif" description="DGA/G" evidence="4">
    <location>
        <begin position="208"/>
        <end position="210"/>
    </location>
</feature>
<protein>
    <recommendedName>
        <fullName evidence="5">PNPLA domain-containing protein</fullName>
    </recommendedName>
</protein>
<dbReference type="RefSeq" id="XP_007739062.1">
    <property type="nucleotide sequence ID" value="XM_007740872.1"/>
</dbReference>
<dbReference type="CDD" id="cd07216">
    <property type="entry name" value="Pat17_PNPLA8_PNPLA9_like3"/>
    <property type="match status" value="1"/>
</dbReference>
<feature type="active site" description="Proton acceptor" evidence="4">
    <location>
        <position position="208"/>
    </location>
</feature>
<sequence>MEQAVGGELNPVDHTGLCLLSLDGGGVRGLSTLHILKCLMRLLNHERQKSGALPLKPCELFDLIGGTSTGGLIAIMLGRLEMDVDECIEAYNRLIKTVFEKKAHWALFNWRGNIQAQFDNAKLKGAIEEIITRKGYSTTELFNDGKSHGCKVFVCAATTNPYSMRHLRSYEIPPKPDMPVTICEAALATSAATTFFPPVSIGARTLVDGALGANNPVDEVEREATDIWCPKSGNLKDLIKCFVSIGTGNQGMKPIANNVANFLSKTLVNMTTQTEQTAGSFSARWRDLSNRYFRFNVEQGLQEVGLAEYKELGRIEIATDDYLNHQQQAFSLQGCAENLKLKQSVYIEDLTWLATVP</sequence>
<accession>W9XEH4</accession>
<feature type="active site" description="Nucleophile" evidence="4">
    <location>
        <position position="68"/>
    </location>
</feature>
<dbReference type="SUPFAM" id="SSF52151">
    <property type="entry name" value="FabD/lysophospholipase-like"/>
    <property type="match status" value="1"/>
</dbReference>